<protein>
    <submittedName>
        <fullName evidence="2">Heterokaryon incompatibility protein</fullName>
    </submittedName>
</protein>
<dbReference type="Pfam" id="PF06985">
    <property type="entry name" value="HET"/>
    <property type="match status" value="1"/>
</dbReference>
<evidence type="ECO:0000313" key="2">
    <source>
        <dbReference type="EMBL" id="KZL74138.1"/>
    </source>
</evidence>
<dbReference type="InterPro" id="IPR010730">
    <property type="entry name" value="HET"/>
</dbReference>
<accession>A0A166V433</accession>
<evidence type="ECO:0000259" key="1">
    <source>
        <dbReference type="Pfam" id="PF06985"/>
    </source>
</evidence>
<dbReference type="Proteomes" id="UP000076552">
    <property type="component" value="Unassembled WGS sequence"/>
</dbReference>
<keyword evidence="3" id="KW-1185">Reference proteome</keyword>
<dbReference type="PANTHER" id="PTHR33112:SF16">
    <property type="entry name" value="HETEROKARYON INCOMPATIBILITY DOMAIN-CONTAINING PROTEIN"/>
    <property type="match status" value="1"/>
</dbReference>
<sequence length="698" mass="78327">MTLCQLCSSIPLENLPPFPLENFHRTLSGYPRFHHMLLKDHLREKDIPIKKFGIQYHADLGSLRKAASSGCEFCQAIEKEADALIEEIATLSRPRLGVMQCEPSWDMWLTRRSKPEGNRSGDGLWVVTRSTWESNKWLVPVASIGFASDEVSSMHQTLKGDVDDPRSAGSSDQVLREVPDQTTLNRVTDWLKKCNEHPHCRNHGRSVLPNRLLDIGTTDSGCIIKLVEPDSDICDRYITLSHCWGQGAKHFTTTSATMQARKEGIELETLPQTLQDAVFMTRILGVRYLWIDSLCICQDDVKDWERESAQMAAVYSNSYLTLAAAKSPDTSGGLLSARKPRLYFKLPRTGSDTGGTYILASVVPLDKEVIPDYHMKMRNEPLTKRAWGLQERSLARRVLHFGSEQVYWECLEGFESEEGIRLPYRLPCVNPDPEVISYVDKKSKENKDLHKELDRSASSLQAWSQLLWEYGPRELTNPADKLPAISGIASTFSKILDDEYLAGLWRKSLIEGLCWQPLKCKPAPGGYRAPSWSWASVDGIPATGFLGETELQAKVIDARVVIDGENPFGRLKDGWIKLEAPLVKMVLSENKGPMGHLLLRSENGTGDSHVLIDTMDGKTEETEKFFKSTDLYALVLAFVHGHPMKPDPEREHGSAHALIITPDERRPGCMKRIGMVLQQVKDFGTEELSSGRATVTLV</sequence>
<dbReference type="EMBL" id="LFIV01000036">
    <property type="protein sequence ID" value="KZL74138.1"/>
    <property type="molecule type" value="Genomic_DNA"/>
</dbReference>
<reference evidence="2 3" key="1">
    <citation type="submission" date="2015-06" db="EMBL/GenBank/DDBJ databases">
        <title>Survival trade-offs in plant roots during colonization by closely related pathogenic and mutualistic fungi.</title>
        <authorList>
            <person name="Hacquard S."/>
            <person name="Kracher B."/>
            <person name="Hiruma K."/>
            <person name="Weinman A."/>
            <person name="Muench P."/>
            <person name="Garrido Oter R."/>
            <person name="Ver Loren van Themaat E."/>
            <person name="Dallerey J.-F."/>
            <person name="Damm U."/>
            <person name="Henrissat B."/>
            <person name="Lespinet O."/>
            <person name="Thon M."/>
            <person name="Kemen E."/>
            <person name="McHardy A.C."/>
            <person name="Schulze-Lefert P."/>
            <person name="O'Connell R.J."/>
        </authorList>
    </citation>
    <scope>NUCLEOTIDE SEQUENCE [LARGE SCALE GENOMIC DNA]</scope>
    <source>
        <strain evidence="2 3">0861</strain>
    </source>
</reference>
<dbReference type="AlphaFoldDB" id="A0A166V433"/>
<evidence type="ECO:0000313" key="3">
    <source>
        <dbReference type="Proteomes" id="UP000076552"/>
    </source>
</evidence>
<dbReference type="PANTHER" id="PTHR33112">
    <property type="entry name" value="DOMAIN PROTEIN, PUTATIVE-RELATED"/>
    <property type="match status" value="1"/>
</dbReference>
<proteinExistence type="predicted"/>
<name>A0A166V433_9PEZI</name>
<comment type="caution">
    <text evidence="2">The sequence shown here is derived from an EMBL/GenBank/DDBJ whole genome shotgun (WGS) entry which is preliminary data.</text>
</comment>
<organism evidence="2 3">
    <name type="scientific">Colletotrichum tofieldiae</name>
    <dbReference type="NCBI Taxonomy" id="708197"/>
    <lineage>
        <taxon>Eukaryota</taxon>
        <taxon>Fungi</taxon>
        <taxon>Dikarya</taxon>
        <taxon>Ascomycota</taxon>
        <taxon>Pezizomycotina</taxon>
        <taxon>Sordariomycetes</taxon>
        <taxon>Hypocreomycetidae</taxon>
        <taxon>Glomerellales</taxon>
        <taxon>Glomerellaceae</taxon>
        <taxon>Colletotrichum</taxon>
        <taxon>Colletotrichum spaethianum species complex</taxon>
    </lineage>
</organism>
<gene>
    <name evidence="2" type="ORF">CT0861_09138</name>
</gene>
<feature type="domain" description="Heterokaryon incompatibility" evidence="1">
    <location>
        <begin position="237"/>
        <end position="391"/>
    </location>
</feature>